<proteinExistence type="predicted"/>
<feature type="compositionally biased region" description="Pro residues" evidence="1">
    <location>
        <begin position="39"/>
        <end position="58"/>
    </location>
</feature>
<name>A0ABQ9F0R5_TEGGR</name>
<organism evidence="3 4">
    <name type="scientific">Tegillarca granosa</name>
    <name type="common">Malaysian cockle</name>
    <name type="synonym">Anadara granosa</name>
    <dbReference type="NCBI Taxonomy" id="220873"/>
    <lineage>
        <taxon>Eukaryota</taxon>
        <taxon>Metazoa</taxon>
        <taxon>Spiralia</taxon>
        <taxon>Lophotrochozoa</taxon>
        <taxon>Mollusca</taxon>
        <taxon>Bivalvia</taxon>
        <taxon>Autobranchia</taxon>
        <taxon>Pteriomorphia</taxon>
        <taxon>Arcoida</taxon>
        <taxon>Arcoidea</taxon>
        <taxon>Arcidae</taxon>
        <taxon>Tegillarca</taxon>
    </lineage>
</organism>
<evidence type="ECO:0000256" key="2">
    <source>
        <dbReference type="SAM" id="Phobius"/>
    </source>
</evidence>
<sequence>MHLHPKKSTKSTGNMADQKQPPPYSAHEGQLPPGQMPGQPLPPQNYPPPPQGYPPPPQGYTSPPHGYPPHPYGHPAQPHGQPIYNAPQPAYAQPIVQQQQSSSNVVIVDNQPESQAVVVEEKPWYLMCGNPADEKCSVIICFCSVNVAAGVKNLLKNKKQLFYYIKIWGKNERLFLICKLIFTLYFRFLYQFRNTGPKRYVFMTHSERKCNVNLRLFLLTSFISTDMKLLLDVRFFLSTSFMSTDMKLLLDVVGEKRGWNVLENKEFALKLHHLFLHLSLTLDNTYMFGISAIFSRINSLEFDAFSAGFPVISCVAKLIKTKCDYSVKKTILYIIYAIIYGFGISGTLFVIGYKTYILYGKSQLILTSICMSLIGLRWIPLQEKQQEKGISNFSNTISSLVRITTAVTLTIHFYTDAVSITYVVNDIIRYCGLQSTKERYQTNHIYNSSSDCIQEMANYIPYEFYVPFLCLFLRTKNYVHLKRSVYPEIVNECRDVKDEDRWLCTPLLKEGYRVEYIADVIVLPAAPVNIPEFLRQRRHWMVSIISNMLY</sequence>
<feature type="region of interest" description="Disordered" evidence="1">
    <location>
        <begin position="1"/>
        <end position="87"/>
    </location>
</feature>
<evidence type="ECO:0000256" key="1">
    <source>
        <dbReference type="SAM" id="MobiDB-lite"/>
    </source>
</evidence>
<reference evidence="3 4" key="1">
    <citation type="submission" date="2022-12" db="EMBL/GenBank/DDBJ databases">
        <title>Chromosome-level genome of Tegillarca granosa.</title>
        <authorList>
            <person name="Kim J."/>
        </authorList>
    </citation>
    <scope>NUCLEOTIDE SEQUENCE [LARGE SCALE GENOMIC DNA]</scope>
    <source>
        <strain evidence="3">Teg-2019</strain>
        <tissue evidence="3">Adductor muscle</tissue>
    </source>
</reference>
<accession>A0ABQ9F0R5</accession>
<feature type="compositionally biased region" description="Low complexity" evidence="1">
    <location>
        <begin position="73"/>
        <end position="87"/>
    </location>
</feature>
<comment type="caution">
    <text evidence="3">The sequence shown here is derived from an EMBL/GenBank/DDBJ whole genome shotgun (WGS) entry which is preliminary data.</text>
</comment>
<feature type="transmembrane region" description="Helical" evidence="2">
    <location>
        <begin position="357"/>
        <end position="379"/>
    </location>
</feature>
<dbReference type="EMBL" id="JARBDR010000640">
    <property type="protein sequence ID" value="KAJ8310156.1"/>
    <property type="molecule type" value="Genomic_DNA"/>
</dbReference>
<evidence type="ECO:0000313" key="4">
    <source>
        <dbReference type="Proteomes" id="UP001217089"/>
    </source>
</evidence>
<evidence type="ECO:0000313" key="3">
    <source>
        <dbReference type="EMBL" id="KAJ8310156.1"/>
    </source>
</evidence>
<keyword evidence="4" id="KW-1185">Reference proteome</keyword>
<dbReference type="SUPFAM" id="SSF53448">
    <property type="entry name" value="Nucleotide-diphospho-sugar transferases"/>
    <property type="match status" value="1"/>
</dbReference>
<feature type="transmembrane region" description="Helical" evidence="2">
    <location>
        <begin position="331"/>
        <end position="351"/>
    </location>
</feature>
<feature type="compositionally biased region" description="Low complexity" evidence="1">
    <location>
        <begin position="29"/>
        <end position="38"/>
    </location>
</feature>
<keyword evidence="2" id="KW-0472">Membrane</keyword>
<gene>
    <name evidence="3" type="ORF">KUTeg_012021</name>
</gene>
<keyword evidence="2" id="KW-0812">Transmembrane</keyword>
<protein>
    <recommendedName>
        <fullName evidence="5">Chitin synthase</fullName>
    </recommendedName>
</protein>
<keyword evidence="2" id="KW-1133">Transmembrane helix</keyword>
<evidence type="ECO:0008006" key="5">
    <source>
        <dbReference type="Google" id="ProtNLM"/>
    </source>
</evidence>
<dbReference type="Proteomes" id="UP001217089">
    <property type="component" value="Unassembled WGS sequence"/>
</dbReference>
<dbReference type="InterPro" id="IPR029044">
    <property type="entry name" value="Nucleotide-diphossugar_trans"/>
</dbReference>